<comment type="subunit">
    <text evidence="4">Homodimer.</text>
</comment>
<dbReference type="PANTHER" id="PTHR48105">
    <property type="entry name" value="THIOREDOXIN REDUCTASE 1-RELATED-RELATED"/>
    <property type="match status" value="1"/>
</dbReference>
<dbReference type="GO" id="GO:0004791">
    <property type="term" value="F:thioredoxin-disulfide reductase (NADPH) activity"/>
    <property type="evidence" value="ECO:0007669"/>
    <property type="project" value="UniProtKB-UniRule"/>
</dbReference>
<evidence type="ECO:0000313" key="6">
    <source>
        <dbReference type="EMBL" id="SDL94295.1"/>
    </source>
</evidence>
<evidence type="ECO:0000259" key="5">
    <source>
        <dbReference type="Pfam" id="PF07992"/>
    </source>
</evidence>
<keyword evidence="3 4" id="KW-0560">Oxidoreductase</keyword>
<name>A0A1G9P7Z9_9FIRM</name>
<dbReference type="Pfam" id="PF07992">
    <property type="entry name" value="Pyr_redox_2"/>
    <property type="match status" value="1"/>
</dbReference>
<feature type="domain" description="FAD/NAD(P)-binding" evidence="5">
    <location>
        <begin position="5"/>
        <end position="298"/>
    </location>
</feature>
<dbReference type="InterPro" id="IPR050097">
    <property type="entry name" value="Ferredoxin-NADP_redctase_2"/>
</dbReference>
<sequence length="321" mass="34751">MENIYDLIVIGSGPAGLSSGLYGARAKLKTLIIEKGKTGGQIVTTHDVANYPGSIQDASGPKLIARMVEQCKGFGAEMVKDNIVDADLDSDIKVLKGEKGEYRGKAVVIATGCTPRKLGAPGEKELTGKGVSYCATCDGDFFTDLEVFAVGGGNSAVEEGMFLTKFARKVTIVQMEDKLTCARSIEEKAKENPKMNFMFNTTIKEIIGDGIVEKVVFENRLTGEITEYEADEEDGTMGVFVFIGLIPQTEIFKDKIDTDRIGYIITDEDMKTNIEGVFAAGDCRVKTLRQVVTATSDGAVATINAEKYLESKDWNLVDSTI</sequence>
<evidence type="ECO:0000256" key="4">
    <source>
        <dbReference type="RuleBase" id="RU003880"/>
    </source>
</evidence>
<dbReference type="SUPFAM" id="SSF51905">
    <property type="entry name" value="FAD/NAD(P)-binding domain"/>
    <property type="match status" value="1"/>
</dbReference>
<dbReference type="Gene3D" id="3.50.50.60">
    <property type="entry name" value="FAD/NAD(P)-binding domain"/>
    <property type="match status" value="2"/>
</dbReference>
<dbReference type="InterPro" id="IPR036188">
    <property type="entry name" value="FAD/NAD-bd_sf"/>
</dbReference>
<comment type="cofactor">
    <cofactor evidence="4">
        <name>FAD</name>
        <dbReference type="ChEBI" id="CHEBI:57692"/>
    </cofactor>
</comment>
<dbReference type="GO" id="GO:0019430">
    <property type="term" value="P:removal of superoxide radicals"/>
    <property type="evidence" value="ECO:0007669"/>
    <property type="project" value="UniProtKB-UniRule"/>
</dbReference>
<dbReference type="GO" id="GO:0005737">
    <property type="term" value="C:cytoplasm"/>
    <property type="evidence" value="ECO:0007669"/>
    <property type="project" value="InterPro"/>
</dbReference>
<keyword evidence="2 4" id="KW-0285">Flavoprotein</keyword>
<dbReference type="InterPro" id="IPR023753">
    <property type="entry name" value="FAD/NAD-binding_dom"/>
</dbReference>
<comment type="similarity">
    <text evidence="1 4">Belongs to the class-II pyridine nucleotide-disulfide oxidoreductase family.</text>
</comment>
<dbReference type="EC" id="1.8.1.9" evidence="4"/>
<comment type="catalytic activity">
    <reaction evidence="4">
        <text>[thioredoxin]-dithiol + NADP(+) = [thioredoxin]-disulfide + NADPH + H(+)</text>
        <dbReference type="Rhea" id="RHEA:20345"/>
        <dbReference type="Rhea" id="RHEA-COMP:10698"/>
        <dbReference type="Rhea" id="RHEA-COMP:10700"/>
        <dbReference type="ChEBI" id="CHEBI:15378"/>
        <dbReference type="ChEBI" id="CHEBI:29950"/>
        <dbReference type="ChEBI" id="CHEBI:50058"/>
        <dbReference type="ChEBI" id="CHEBI:57783"/>
        <dbReference type="ChEBI" id="CHEBI:58349"/>
        <dbReference type="EC" id="1.8.1.9"/>
    </reaction>
</comment>
<dbReference type="PRINTS" id="PR00469">
    <property type="entry name" value="PNDRDTASEII"/>
</dbReference>
<dbReference type="AlphaFoldDB" id="A0A1G9P7Z9"/>
<dbReference type="NCBIfam" id="TIGR01292">
    <property type="entry name" value="TRX_reduct"/>
    <property type="match status" value="1"/>
</dbReference>
<evidence type="ECO:0000256" key="1">
    <source>
        <dbReference type="ARBA" id="ARBA00009333"/>
    </source>
</evidence>
<dbReference type="PRINTS" id="PR00368">
    <property type="entry name" value="FADPNR"/>
</dbReference>
<dbReference type="InterPro" id="IPR005982">
    <property type="entry name" value="Thioredox_Rdtase"/>
</dbReference>
<evidence type="ECO:0000256" key="2">
    <source>
        <dbReference type="ARBA" id="ARBA00022630"/>
    </source>
</evidence>
<evidence type="ECO:0000313" key="7">
    <source>
        <dbReference type="Proteomes" id="UP000199068"/>
    </source>
</evidence>
<keyword evidence="4" id="KW-0274">FAD</keyword>
<keyword evidence="4" id="KW-0676">Redox-active center</keyword>
<protein>
    <recommendedName>
        <fullName evidence="4">Thioredoxin reductase</fullName>
        <ecNumber evidence="4">1.8.1.9</ecNumber>
    </recommendedName>
</protein>
<reference evidence="6 7" key="1">
    <citation type="submission" date="2016-10" db="EMBL/GenBank/DDBJ databases">
        <authorList>
            <person name="de Groot N.N."/>
        </authorList>
    </citation>
    <scope>NUCLEOTIDE SEQUENCE [LARGE SCALE GENOMIC DNA]</scope>
    <source>
        <strain evidence="6 7">DSM 797</strain>
    </source>
</reference>
<accession>A0A1G9P7Z9</accession>
<dbReference type="STRING" id="1121325.SAMN04515677_104231"/>
<gene>
    <name evidence="6" type="ORF">SAMN04515677_104231</name>
</gene>
<dbReference type="RefSeq" id="WP_092725583.1">
    <property type="nucleotide sequence ID" value="NZ_FNGW01000004.1"/>
</dbReference>
<evidence type="ECO:0000256" key="3">
    <source>
        <dbReference type="ARBA" id="ARBA00023002"/>
    </source>
</evidence>
<organism evidence="6 7">
    <name type="scientific">Romboutsia lituseburensis DSM 797</name>
    <dbReference type="NCBI Taxonomy" id="1121325"/>
    <lineage>
        <taxon>Bacteria</taxon>
        <taxon>Bacillati</taxon>
        <taxon>Bacillota</taxon>
        <taxon>Clostridia</taxon>
        <taxon>Peptostreptococcales</taxon>
        <taxon>Peptostreptococcaceae</taxon>
        <taxon>Romboutsia</taxon>
    </lineage>
</organism>
<dbReference type="Proteomes" id="UP000199068">
    <property type="component" value="Unassembled WGS sequence"/>
</dbReference>
<keyword evidence="7" id="KW-1185">Reference proteome</keyword>
<dbReference type="EMBL" id="FNGW01000004">
    <property type="protein sequence ID" value="SDL94295.1"/>
    <property type="molecule type" value="Genomic_DNA"/>
</dbReference>
<proteinExistence type="inferred from homology"/>